<comment type="caution">
    <text evidence="4">The sequence shown here is derived from an EMBL/GenBank/DDBJ whole genome shotgun (WGS) entry which is preliminary data.</text>
</comment>
<keyword evidence="2" id="KW-0472">Membrane</keyword>
<dbReference type="InterPro" id="IPR010559">
    <property type="entry name" value="Sig_transdc_His_kin_internal"/>
</dbReference>
<evidence type="ECO:0000259" key="3">
    <source>
        <dbReference type="Pfam" id="PF06580"/>
    </source>
</evidence>
<keyword evidence="4" id="KW-0418">Kinase</keyword>
<dbReference type="Proteomes" id="UP000305517">
    <property type="component" value="Unassembled WGS sequence"/>
</dbReference>
<gene>
    <name evidence="4" type="ORF">FDY95_22320</name>
</gene>
<feature type="coiled-coil region" evidence="1">
    <location>
        <begin position="160"/>
        <end position="187"/>
    </location>
</feature>
<dbReference type="PANTHER" id="PTHR34220:SF7">
    <property type="entry name" value="SENSOR HISTIDINE KINASE YPDA"/>
    <property type="match status" value="1"/>
</dbReference>
<keyword evidence="4" id="KW-0808">Transferase</keyword>
<keyword evidence="2" id="KW-1133">Transmembrane helix</keyword>
<accession>A0A5R8WK94</accession>
<keyword evidence="2" id="KW-0812">Transmembrane</keyword>
<feature type="transmembrane region" description="Helical" evidence="2">
    <location>
        <begin position="141"/>
        <end position="159"/>
    </location>
</feature>
<dbReference type="RefSeq" id="WP_138081196.1">
    <property type="nucleotide sequence ID" value="NZ_VAJM01000015.1"/>
</dbReference>
<evidence type="ECO:0000256" key="1">
    <source>
        <dbReference type="SAM" id="Coils"/>
    </source>
</evidence>
<name>A0A5R8WK94_9BACT</name>
<organism evidence="4 5">
    <name type="scientific">Hymenobacter jeollabukensis</name>
    <dbReference type="NCBI Taxonomy" id="2025313"/>
    <lineage>
        <taxon>Bacteria</taxon>
        <taxon>Pseudomonadati</taxon>
        <taxon>Bacteroidota</taxon>
        <taxon>Cytophagia</taxon>
        <taxon>Cytophagales</taxon>
        <taxon>Hymenobacteraceae</taxon>
        <taxon>Hymenobacter</taxon>
    </lineage>
</organism>
<protein>
    <submittedName>
        <fullName evidence="4">Histidine kinase</fullName>
    </submittedName>
</protein>
<reference evidence="4 5" key="1">
    <citation type="submission" date="2019-05" db="EMBL/GenBank/DDBJ databases">
        <title>Hymenobacter edaphi sp. nov., isolated from abandoned arsenic-contaminated farmland soil.</title>
        <authorList>
            <person name="Nie L."/>
        </authorList>
    </citation>
    <scope>NUCLEOTIDE SEQUENCE [LARGE SCALE GENOMIC DNA]</scope>
    <source>
        <strain evidence="4 5">1-3-3-8</strain>
    </source>
</reference>
<evidence type="ECO:0000313" key="4">
    <source>
        <dbReference type="EMBL" id="TLM88921.1"/>
    </source>
</evidence>
<dbReference type="PANTHER" id="PTHR34220">
    <property type="entry name" value="SENSOR HISTIDINE KINASE YPDA"/>
    <property type="match status" value="1"/>
</dbReference>
<keyword evidence="1" id="KW-0175">Coiled coil</keyword>
<sequence length="362" mass="41430">MKPLNDKWIRVGGIAVLVLSGLYYQNAFAQLPTWDATLLQGTAWRWYNLPQLWRAWQWPGGRIMLECLTLSTLSWEACRAVLLQSRRIYPRLDQSRTRLLLALVACWATAALIDILDMLLINATGFRPAYSTASILNGIPGGLATALIVVGAQEAIYYFNRTLRAEKEAEQLKKENLQTQLDSLKQQVNPHFLFNSLNTLSYLIGEDALKAEEFLNEMCKVYRHLLHSNESELTSLATEIQFIKSYFHLLKTRYGNCLWLDMEIDDKYENHLIPSLTLQLLVENAVKHNVIHKDHPLRIKIVTDEPGWLTVKNNLQTKEEYIPSNKIGLNNIVKKFELLKQPSVVIEKTEAEFIVSLPIIAA</sequence>
<dbReference type="OrthoDB" id="927174at2"/>
<dbReference type="InterPro" id="IPR050640">
    <property type="entry name" value="Bact_2-comp_sensor_kinase"/>
</dbReference>
<dbReference type="EMBL" id="VAJM01000015">
    <property type="protein sequence ID" value="TLM88921.1"/>
    <property type="molecule type" value="Genomic_DNA"/>
</dbReference>
<proteinExistence type="predicted"/>
<dbReference type="AlphaFoldDB" id="A0A5R8WK94"/>
<keyword evidence="5" id="KW-1185">Reference proteome</keyword>
<feature type="domain" description="Signal transduction histidine kinase internal region" evidence="3">
    <location>
        <begin position="180"/>
        <end position="256"/>
    </location>
</feature>
<evidence type="ECO:0000313" key="5">
    <source>
        <dbReference type="Proteomes" id="UP000305517"/>
    </source>
</evidence>
<dbReference type="Pfam" id="PF06580">
    <property type="entry name" value="His_kinase"/>
    <property type="match status" value="1"/>
</dbReference>
<evidence type="ECO:0000256" key="2">
    <source>
        <dbReference type="SAM" id="Phobius"/>
    </source>
</evidence>
<feature type="transmembrane region" description="Helical" evidence="2">
    <location>
        <begin position="99"/>
        <end position="121"/>
    </location>
</feature>
<dbReference type="GO" id="GO:0000155">
    <property type="term" value="F:phosphorelay sensor kinase activity"/>
    <property type="evidence" value="ECO:0007669"/>
    <property type="project" value="InterPro"/>
</dbReference>
<dbReference type="GO" id="GO:0016020">
    <property type="term" value="C:membrane"/>
    <property type="evidence" value="ECO:0007669"/>
    <property type="project" value="InterPro"/>
</dbReference>